<proteinExistence type="predicted"/>
<dbReference type="EMBL" id="CM056815">
    <property type="protein sequence ID" value="KAJ8629504.1"/>
    <property type="molecule type" value="Genomic_DNA"/>
</dbReference>
<reference evidence="1 2" key="1">
    <citation type="journal article" date="2022" name="Hortic Res">
        <title>A haplotype resolved chromosomal level avocado genome allows analysis of novel avocado genes.</title>
        <authorList>
            <person name="Nath O."/>
            <person name="Fletcher S.J."/>
            <person name="Hayward A."/>
            <person name="Shaw L.M."/>
            <person name="Masouleh A.K."/>
            <person name="Furtado A."/>
            <person name="Henry R.J."/>
            <person name="Mitter N."/>
        </authorList>
    </citation>
    <scope>NUCLEOTIDE SEQUENCE [LARGE SCALE GENOMIC DNA]</scope>
    <source>
        <strain evidence="2">cv. Hass</strain>
    </source>
</reference>
<evidence type="ECO:0000313" key="2">
    <source>
        <dbReference type="Proteomes" id="UP001234297"/>
    </source>
</evidence>
<keyword evidence="2" id="KW-1185">Reference proteome</keyword>
<comment type="caution">
    <text evidence="1">The sequence shown here is derived from an EMBL/GenBank/DDBJ whole genome shotgun (WGS) entry which is preliminary data.</text>
</comment>
<gene>
    <name evidence="1" type="ORF">MRB53_022827</name>
</gene>
<dbReference type="Proteomes" id="UP001234297">
    <property type="component" value="Chromosome 7"/>
</dbReference>
<evidence type="ECO:0000313" key="1">
    <source>
        <dbReference type="EMBL" id="KAJ8629504.1"/>
    </source>
</evidence>
<name>A0ACC2L8Y1_PERAE</name>
<protein>
    <submittedName>
        <fullName evidence="1">Uncharacterized protein</fullName>
    </submittedName>
</protein>
<sequence length="78" mass="9109">MSGSIYHSSLIWSLTIHASEKNRNTLLGLGDDIQLTRGIKMDKRWSISNRKQVAKINNSQKWKRHMTILLLKIWGKDF</sequence>
<organism evidence="1 2">
    <name type="scientific">Persea americana</name>
    <name type="common">Avocado</name>
    <dbReference type="NCBI Taxonomy" id="3435"/>
    <lineage>
        <taxon>Eukaryota</taxon>
        <taxon>Viridiplantae</taxon>
        <taxon>Streptophyta</taxon>
        <taxon>Embryophyta</taxon>
        <taxon>Tracheophyta</taxon>
        <taxon>Spermatophyta</taxon>
        <taxon>Magnoliopsida</taxon>
        <taxon>Magnoliidae</taxon>
        <taxon>Laurales</taxon>
        <taxon>Lauraceae</taxon>
        <taxon>Persea</taxon>
    </lineage>
</organism>
<accession>A0ACC2L8Y1</accession>